<evidence type="ECO:0000313" key="7">
    <source>
        <dbReference type="EMBL" id="GGW26748.1"/>
    </source>
</evidence>
<keyword evidence="4 5" id="KW-0663">Pyridoxal phosphate</keyword>
<dbReference type="GO" id="GO:0004793">
    <property type="term" value="F:threonine aldolase activity"/>
    <property type="evidence" value="ECO:0007669"/>
    <property type="project" value="UniProtKB-UniRule"/>
</dbReference>
<dbReference type="InterPro" id="IPR001597">
    <property type="entry name" value="ArAA_b-elim_lyase/Thr_aldolase"/>
</dbReference>
<accession>A0A918IT69</accession>
<dbReference type="InterPro" id="IPR026273">
    <property type="entry name" value="Low_specificity_L-TA_bact"/>
</dbReference>
<dbReference type="InterPro" id="IPR015424">
    <property type="entry name" value="PyrdxlP-dep_Trfase"/>
</dbReference>
<reference evidence="7" key="2">
    <citation type="submission" date="2020-09" db="EMBL/GenBank/DDBJ databases">
        <authorList>
            <person name="Sun Q."/>
            <person name="Kim S."/>
        </authorList>
    </citation>
    <scope>NUCLEOTIDE SEQUENCE</scope>
    <source>
        <strain evidence="7">KCTC 23714</strain>
    </source>
</reference>
<dbReference type="PANTHER" id="PTHR48097:SF5">
    <property type="entry name" value="LOW SPECIFICITY L-THREONINE ALDOLASE"/>
    <property type="match status" value="1"/>
</dbReference>
<dbReference type="AlphaFoldDB" id="A0A918IT69"/>
<feature type="domain" description="Aromatic amino acid beta-eliminating lyase/threonine aldolase" evidence="6">
    <location>
        <begin position="3"/>
        <end position="290"/>
    </location>
</feature>
<comment type="similarity">
    <text evidence="2 5">Belongs to the threonine aldolase family.</text>
</comment>
<evidence type="ECO:0000256" key="2">
    <source>
        <dbReference type="ARBA" id="ARBA00006966"/>
    </source>
</evidence>
<evidence type="ECO:0000256" key="3">
    <source>
        <dbReference type="ARBA" id="ARBA00011881"/>
    </source>
</evidence>
<keyword evidence="5" id="KW-0456">Lyase</keyword>
<dbReference type="EMBL" id="BMYQ01000003">
    <property type="protein sequence ID" value="GGW26748.1"/>
    <property type="molecule type" value="Genomic_DNA"/>
</dbReference>
<dbReference type="GO" id="GO:0006567">
    <property type="term" value="P:L-threonine catabolic process"/>
    <property type="evidence" value="ECO:0007669"/>
    <property type="project" value="UniProtKB-UniRule"/>
</dbReference>
<evidence type="ECO:0000256" key="1">
    <source>
        <dbReference type="ARBA" id="ARBA00001933"/>
    </source>
</evidence>
<dbReference type="InterPro" id="IPR015421">
    <property type="entry name" value="PyrdxlP-dep_Trfase_major"/>
</dbReference>
<dbReference type="PANTHER" id="PTHR48097">
    <property type="entry name" value="L-THREONINE ALDOLASE-RELATED"/>
    <property type="match status" value="1"/>
</dbReference>
<comment type="function">
    <text evidence="5">Catalyzes the cleavage of L-allo-threonine and L-threonine to glycine and acetaldehyde.</text>
</comment>
<name>A0A918IT69_9RHOB</name>
<dbReference type="SUPFAM" id="SSF53383">
    <property type="entry name" value="PLP-dependent transferases"/>
    <property type="match status" value="1"/>
</dbReference>
<keyword evidence="8" id="KW-1185">Reference proteome</keyword>
<proteinExistence type="inferred from homology"/>
<comment type="catalytic activity">
    <reaction evidence="5">
        <text>L-allo-threonine = acetaldehyde + glycine</text>
        <dbReference type="Rhea" id="RHEA:26209"/>
        <dbReference type="ChEBI" id="CHEBI:15343"/>
        <dbReference type="ChEBI" id="CHEBI:57305"/>
        <dbReference type="ChEBI" id="CHEBI:58585"/>
        <dbReference type="EC" id="4.1.2.48"/>
    </reaction>
</comment>
<comment type="catalytic activity">
    <reaction evidence="5">
        <text>L-threonine = acetaldehyde + glycine</text>
        <dbReference type="Rhea" id="RHEA:19625"/>
        <dbReference type="ChEBI" id="CHEBI:15343"/>
        <dbReference type="ChEBI" id="CHEBI:57305"/>
        <dbReference type="ChEBI" id="CHEBI:57926"/>
        <dbReference type="EC" id="4.1.2.48"/>
    </reaction>
</comment>
<evidence type="ECO:0000256" key="4">
    <source>
        <dbReference type="ARBA" id="ARBA00022898"/>
    </source>
</evidence>
<evidence type="ECO:0000259" key="6">
    <source>
        <dbReference type="Pfam" id="PF01212"/>
    </source>
</evidence>
<protein>
    <recommendedName>
        <fullName evidence="5">L-threonine aldolase</fullName>
        <ecNumber evidence="5">4.1.2.48</ecNumber>
    </recommendedName>
</protein>
<reference evidence="7" key="1">
    <citation type="journal article" date="2014" name="Int. J. Syst. Evol. Microbiol.">
        <title>Complete genome sequence of Corynebacterium casei LMG S-19264T (=DSM 44701T), isolated from a smear-ripened cheese.</title>
        <authorList>
            <consortium name="US DOE Joint Genome Institute (JGI-PGF)"/>
            <person name="Walter F."/>
            <person name="Albersmeier A."/>
            <person name="Kalinowski J."/>
            <person name="Ruckert C."/>
        </authorList>
    </citation>
    <scope>NUCLEOTIDE SEQUENCE</scope>
    <source>
        <strain evidence="7">KCTC 23714</strain>
    </source>
</reference>
<gene>
    <name evidence="7" type="ORF">GCM10011452_13860</name>
</gene>
<dbReference type="InterPro" id="IPR015422">
    <property type="entry name" value="PyrdxlP-dep_Trfase_small"/>
</dbReference>
<dbReference type="Gene3D" id="3.90.1150.10">
    <property type="entry name" value="Aspartate Aminotransferase, domain 1"/>
    <property type="match status" value="1"/>
</dbReference>
<dbReference type="RefSeq" id="WP_189633126.1">
    <property type="nucleotide sequence ID" value="NZ_BMYQ01000003.1"/>
</dbReference>
<dbReference type="Proteomes" id="UP000628984">
    <property type="component" value="Unassembled WGS sequence"/>
</dbReference>
<dbReference type="Gene3D" id="3.40.640.10">
    <property type="entry name" value="Type I PLP-dependent aspartate aminotransferase-like (Major domain)"/>
    <property type="match status" value="1"/>
</dbReference>
<dbReference type="EC" id="4.1.2.48" evidence="5"/>
<comment type="subunit">
    <text evidence="3">Homotetramer.</text>
</comment>
<dbReference type="Pfam" id="PF01212">
    <property type="entry name" value="Beta_elim_lyase"/>
    <property type="match status" value="1"/>
</dbReference>
<organism evidence="7 8">
    <name type="scientific">Gemmobacter lanyuensis</name>
    <dbReference type="NCBI Taxonomy" id="1054497"/>
    <lineage>
        <taxon>Bacteria</taxon>
        <taxon>Pseudomonadati</taxon>
        <taxon>Pseudomonadota</taxon>
        <taxon>Alphaproteobacteria</taxon>
        <taxon>Rhodobacterales</taxon>
        <taxon>Paracoccaceae</taxon>
        <taxon>Gemmobacter</taxon>
    </lineage>
</organism>
<evidence type="ECO:0000256" key="5">
    <source>
        <dbReference type="PIRNR" id="PIRNR038940"/>
    </source>
</evidence>
<sequence length="342" mass="35908">MFFTSDNAAPVPPEVLAALSEANTGYTPGYGTDAVTAAVQDRIRAVLEAPEAVVHLVATGTAANALALATLCPPWGAVFCHTHAHVQEDECGAPEFFSAGAKLLQVEGAHGKMAPEALARRIAMTGGSVHGVQRGALTLTNVTEAGTVYTPDETAALARIAHEAGVPVHLDGARFANAVAATGASPADLTWRSGVDVLSFGGTKNGLMGVEAVVFFALDRAWEFELRRKRSGHLLSKGRYLAAQMGAMLEGNRWLDWAGHANAMATRLAEGLKARGVTLWHPVQANILFAQWPAGTSARLRAAGARFYDAPAPEGYEAARLVTSWSTTPEDVDGFLAALQIS</sequence>
<comment type="caution">
    <text evidence="7">The sequence shown here is derived from an EMBL/GenBank/DDBJ whole genome shotgun (WGS) entry which is preliminary data.</text>
</comment>
<dbReference type="PIRSF" id="PIRSF038940">
    <property type="entry name" value="Low_specificity_LTA"/>
    <property type="match status" value="1"/>
</dbReference>
<evidence type="ECO:0000313" key="8">
    <source>
        <dbReference type="Proteomes" id="UP000628984"/>
    </source>
</evidence>
<comment type="cofactor">
    <cofactor evidence="1 5">
        <name>pyridoxal 5'-phosphate</name>
        <dbReference type="ChEBI" id="CHEBI:597326"/>
    </cofactor>
</comment>